<protein>
    <submittedName>
        <fullName evidence="1">Uncharacterized protein</fullName>
    </submittedName>
</protein>
<gene>
    <name evidence="1" type="ORF">KU39_133</name>
</gene>
<dbReference type="Proteomes" id="UP000029558">
    <property type="component" value="Chromosome"/>
</dbReference>
<reference evidence="1 2" key="1">
    <citation type="journal article" date="2014" name="Genome Announc.">
        <title>Comparative Genome Analysis of Two Isolates of the Fish Pathogen Piscirickettsia salmonis from Different Hosts Reveals Major Differences in Virulence-Associated Secretion Systems.</title>
        <authorList>
            <person name="Bohle H."/>
            <person name="Henriquez P."/>
            <person name="Grothusen H."/>
            <person name="Navas E."/>
            <person name="Sandoval A."/>
            <person name="Bustamante F."/>
            <person name="Bustos P."/>
            <person name="Mancilla M."/>
        </authorList>
    </citation>
    <scope>NUCLEOTIDE SEQUENCE [LARGE SCALE GENOMIC DNA]</scope>
    <source>
        <strain evidence="2">B1-32597</strain>
    </source>
</reference>
<accession>A0A1L6TG34</accession>
<dbReference type="RefSeq" id="WP_027242696.1">
    <property type="nucleotide sequence ID" value="NZ_CP012508.1"/>
</dbReference>
<sequence length="63" mass="7428">MKSILSYLKCKFSLLFLAFKKEESSLINLVDDNAVNTPLLEKVNYFYDDSEDLYQYEVTNLHI</sequence>
<dbReference type="EMBL" id="CP012508">
    <property type="protein sequence ID" value="ALB21319.1"/>
    <property type="molecule type" value="Genomic_DNA"/>
</dbReference>
<dbReference type="OrthoDB" id="9869230at2"/>
<name>A0A1L6TG34_PISSA</name>
<dbReference type="AlphaFoldDB" id="A0A1L6TG34"/>
<evidence type="ECO:0000313" key="2">
    <source>
        <dbReference type="Proteomes" id="UP000029558"/>
    </source>
</evidence>
<proteinExistence type="predicted"/>
<evidence type="ECO:0000313" key="1">
    <source>
        <dbReference type="EMBL" id="ALB21319.1"/>
    </source>
</evidence>
<organism evidence="1 2">
    <name type="scientific">Piscirickettsia salmonis</name>
    <dbReference type="NCBI Taxonomy" id="1238"/>
    <lineage>
        <taxon>Bacteria</taxon>
        <taxon>Pseudomonadati</taxon>
        <taxon>Pseudomonadota</taxon>
        <taxon>Gammaproteobacteria</taxon>
        <taxon>Thiotrichales</taxon>
        <taxon>Piscirickettsiaceae</taxon>
        <taxon>Piscirickettsia</taxon>
    </lineage>
</organism>